<organism evidence="1">
    <name type="scientific">Shewanella oncorhynchi</name>
    <dbReference type="NCBI Taxonomy" id="2726434"/>
    <lineage>
        <taxon>Bacteria</taxon>
        <taxon>Pseudomonadati</taxon>
        <taxon>Pseudomonadota</taxon>
        <taxon>Gammaproteobacteria</taxon>
        <taxon>Alteromonadales</taxon>
        <taxon>Shewanellaceae</taxon>
        <taxon>Shewanella</taxon>
    </lineage>
</organism>
<dbReference type="EMBL" id="CP132914">
    <property type="protein sequence ID" value="WMB71522.1"/>
    <property type="molecule type" value="Genomic_DNA"/>
</dbReference>
<dbReference type="AlphaFoldDB" id="A0AA50KBB6"/>
<name>A0AA50KBB6_9GAMM</name>
<reference evidence="1" key="1">
    <citation type="submission" date="2023-08" db="EMBL/GenBank/DDBJ databases">
        <title>Complete genome sequence of Shewanella oncorhynchi Z-P2, a siderophore putrebactin-producing bacterium.</title>
        <authorList>
            <person name="Zhang Y."/>
        </authorList>
    </citation>
    <scope>NUCLEOTIDE SEQUENCE</scope>
    <source>
        <strain evidence="1">Z-P2</strain>
    </source>
</reference>
<dbReference type="KEGG" id="sog:RA178_13920"/>
<dbReference type="RefSeq" id="WP_306682357.1">
    <property type="nucleotide sequence ID" value="NZ_CP132914.1"/>
</dbReference>
<dbReference type="Proteomes" id="UP001236800">
    <property type="component" value="Chromosome"/>
</dbReference>
<evidence type="ECO:0000313" key="1">
    <source>
        <dbReference type="EMBL" id="WMB71522.1"/>
    </source>
</evidence>
<sequence>MYHQFLNEPMVLDIENASILTLRLPDDVSDFIVSQAISAPLLEIIVIAEAGIQQNIVIRFQPFMGLKVESLPQSPQAFNTPITRSLGQGFRLYTRMGTAAKFCAAELRRGVSFTLDTTRHLGADNDLIGANSYLTFALQANSKFELVPLEADLRVLHEPKALMVAKALLARHYDYAASSESLAIYMTEIEQVRLELQSFMRGELGQCHASLADEVLRIDPLLLQKQQWLFRTYTHMFERPNYSRAANDVDNTDKLLRKLECYELLASPELILMVDRLMEDET</sequence>
<proteinExistence type="predicted"/>
<accession>A0AA50KBB6</accession>
<gene>
    <name evidence="1" type="ORF">RA178_13920</name>
</gene>
<protein>
    <submittedName>
        <fullName evidence="1">Uncharacterized protein</fullName>
    </submittedName>
</protein>
<dbReference type="GeneID" id="301340301"/>